<dbReference type="InterPro" id="IPR011009">
    <property type="entry name" value="Kinase-like_dom_sf"/>
</dbReference>
<evidence type="ECO:0000259" key="3">
    <source>
        <dbReference type="Pfam" id="PF03109"/>
    </source>
</evidence>
<keyword evidence="4" id="KW-0808">Transferase</keyword>
<sequence length="529" mass="59863">MQKNKDASTAHKSRLREITAVLKKHGITRGVTPEKLRLILEDLGPTFIKIGQIMSMHSDILPKRYCDELMRLCYDVAPMPFKEVTEVIEAAYGCPFFDVFSEIDEKPLGSASIAQVHRAMLLDGSRVVVKVQRKDIYETMARDIALLHKAVKLVPPVSIKGMVDLDMVLDELWAVTREEMNFLTEAANMEEFAKNNQDVAYVDVPKIYQEYTTMHVLVMEYVDGCEISDKEYLTENGYDLKEIGSKLVDNYIKQVMDDGFFHADPHPGNVKIRDGKIVWMDMGMMGRLTDRDRELIGQAIQGIAMNDIGIIQDVVLELGEFKERPDPSVLYEGISGLMSKYGTLELGQIDIAEVMMDLMEVMKENKIIMPHGLTMLARGLTHMEGVLADIAPEINIIEIASRHMAGRYLLGRNWKKELKNSGKTIFRSIHKALNIPGLVSDMLHGYMKGQVKVNLDLHASAELERLLRRLIRNIVMGLWVMALLISSSIICTTDMKPKIMGIPALGAFGYMIAFMIVMYVFLKHIFSKK</sequence>
<reference evidence="4" key="1">
    <citation type="journal article" date="2021" name="PeerJ">
        <title>Extensive microbial diversity within the chicken gut microbiome revealed by metagenomics and culture.</title>
        <authorList>
            <person name="Gilroy R."/>
            <person name="Ravi A."/>
            <person name="Getino M."/>
            <person name="Pursley I."/>
            <person name="Horton D.L."/>
            <person name="Alikhan N.F."/>
            <person name="Baker D."/>
            <person name="Gharbi K."/>
            <person name="Hall N."/>
            <person name="Watson M."/>
            <person name="Adriaenssens E.M."/>
            <person name="Foster-Nyarko E."/>
            <person name="Jarju S."/>
            <person name="Secka A."/>
            <person name="Antonio M."/>
            <person name="Oren A."/>
            <person name="Chaudhuri R.R."/>
            <person name="La Ragione R."/>
            <person name="Hildebrand F."/>
            <person name="Pallen M.J."/>
        </authorList>
    </citation>
    <scope>NUCLEOTIDE SEQUENCE</scope>
    <source>
        <strain evidence="4">USAMLcec4-12693</strain>
    </source>
</reference>
<dbReference type="RefSeq" id="WP_070088162.1">
    <property type="nucleotide sequence ID" value="NZ_CABMJS010000010.1"/>
</dbReference>
<proteinExistence type="inferred from homology"/>
<feature type="transmembrane region" description="Helical" evidence="2">
    <location>
        <begin position="470"/>
        <end position="490"/>
    </location>
</feature>
<dbReference type="InterPro" id="IPR050154">
    <property type="entry name" value="UbiB_kinase"/>
</dbReference>
<dbReference type="EMBL" id="DYXE01000080">
    <property type="protein sequence ID" value="HJH50448.1"/>
    <property type="molecule type" value="Genomic_DNA"/>
</dbReference>
<dbReference type="Proteomes" id="UP000813420">
    <property type="component" value="Unassembled WGS sequence"/>
</dbReference>
<gene>
    <name evidence="4" type="ORF">K8V39_09310</name>
</gene>
<dbReference type="Pfam" id="PF03109">
    <property type="entry name" value="ABC1"/>
    <property type="match status" value="1"/>
</dbReference>
<dbReference type="AlphaFoldDB" id="A0A9D3AK44"/>
<evidence type="ECO:0000256" key="2">
    <source>
        <dbReference type="SAM" id="Phobius"/>
    </source>
</evidence>
<evidence type="ECO:0000313" key="5">
    <source>
        <dbReference type="Proteomes" id="UP000813420"/>
    </source>
</evidence>
<keyword evidence="4" id="KW-0418">Kinase</keyword>
<dbReference type="PANTHER" id="PTHR10566:SF113">
    <property type="entry name" value="PROTEIN ACTIVITY OF BC1 COMPLEX KINASE 7, CHLOROPLASTIC"/>
    <property type="match status" value="1"/>
</dbReference>
<dbReference type="GO" id="GO:0016301">
    <property type="term" value="F:kinase activity"/>
    <property type="evidence" value="ECO:0007669"/>
    <property type="project" value="UniProtKB-KW"/>
</dbReference>
<protein>
    <submittedName>
        <fullName evidence="4">AarF/ABC1/UbiB kinase family protein</fullName>
    </submittedName>
</protein>
<evidence type="ECO:0000256" key="1">
    <source>
        <dbReference type="ARBA" id="ARBA00009670"/>
    </source>
</evidence>
<comment type="caution">
    <text evidence="4">The sequence shown here is derived from an EMBL/GenBank/DDBJ whole genome shotgun (WGS) entry which is preliminary data.</text>
</comment>
<dbReference type="PANTHER" id="PTHR10566">
    <property type="entry name" value="CHAPERONE-ACTIVITY OF BC1 COMPLEX CABC1 -RELATED"/>
    <property type="match status" value="1"/>
</dbReference>
<feature type="domain" description="ABC1 atypical kinase-like" evidence="3">
    <location>
        <begin position="75"/>
        <end position="308"/>
    </location>
</feature>
<keyword evidence="2" id="KW-1133">Transmembrane helix</keyword>
<organism evidence="4 5">
    <name type="scientific">Merdimonas faecis</name>
    <dbReference type="NCBI Taxonomy" id="1653435"/>
    <lineage>
        <taxon>Bacteria</taxon>
        <taxon>Bacillati</taxon>
        <taxon>Bacillota</taxon>
        <taxon>Clostridia</taxon>
        <taxon>Lachnospirales</taxon>
        <taxon>Lachnospiraceae</taxon>
        <taxon>Merdimonas</taxon>
    </lineage>
</organism>
<dbReference type="CDD" id="cd05121">
    <property type="entry name" value="ABC1_ADCK3-like"/>
    <property type="match status" value="1"/>
</dbReference>
<dbReference type="SUPFAM" id="SSF56112">
    <property type="entry name" value="Protein kinase-like (PK-like)"/>
    <property type="match status" value="1"/>
</dbReference>
<comment type="similarity">
    <text evidence="1">Belongs to the protein kinase superfamily. ADCK protein kinase family.</text>
</comment>
<accession>A0A9D3AK44</accession>
<keyword evidence="2" id="KW-0812">Transmembrane</keyword>
<reference evidence="4" key="2">
    <citation type="submission" date="2021-09" db="EMBL/GenBank/DDBJ databases">
        <authorList>
            <person name="Gilroy R."/>
        </authorList>
    </citation>
    <scope>NUCLEOTIDE SEQUENCE</scope>
    <source>
        <strain evidence="4">USAMLcec4-12693</strain>
    </source>
</reference>
<keyword evidence="2" id="KW-0472">Membrane</keyword>
<dbReference type="InterPro" id="IPR004147">
    <property type="entry name" value="ABC1_dom"/>
</dbReference>
<feature type="transmembrane region" description="Helical" evidence="2">
    <location>
        <begin position="502"/>
        <end position="522"/>
    </location>
</feature>
<dbReference type="OrthoDB" id="9795390at2"/>
<evidence type="ECO:0000313" key="4">
    <source>
        <dbReference type="EMBL" id="HJH50448.1"/>
    </source>
</evidence>
<name>A0A9D3AK44_9FIRM</name>